<dbReference type="PROSITE" id="PS51123">
    <property type="entry name" value="OMPA_2"/>
    <property type="match status" value="1"/>
</dbReference>
<protein>
    <submittedName>
        <fullName evidence="5">Chemotaxis protein MotB</fullName>
    </submittedName>
</protein>
<keyword evidence="1 3" id="KW-0472">Membrane</keyword>
<feature type="transmembrane region" description="Helical" evidence="3">
    <location>
        <begin position="20"/>
        <end position="44"/>
    </location>
</feature>
<dbReference type="PANTHER" id="PTHR30329">
    <property type="entry name" value="STATOR ELEMENT OF FLAGELLAR MOTOR COMPLEX"/>
    <property type="match status" value="1"/>
</dbReference>
<evidence type="ECO:0000256" key="1">
    <source>
        <dbReference type="PROSITE-ProRule" id="PRU00473"/>
    </source>
</evidence>
<name>A0A286GQ83_9PROT</name>
<sequence length="391" mass="43852">MALSSRRRNRRSQDYWPGFVDAMAQLVIIIIFVLMVFVLAQFFLGQMLSGREAALERLSRQVAELSDLLAIERAANDDMRLNVEQLTAQLTAANAQVENLQATLRQTAQETARLDQQLTEAQGAREGDKAEIARQLNTIASLQQDIKALEALKADLDRQLQEMAGKLEERDEQLAGEQQLSMEARAHAALLEQQIEALKNELARLNETLEASEALSKEQEAQIADLGRRLNQALASKVQELQRYRSEFFGRLREILGNRSGIRIEGDRFVFQSEILFGTGSATLGLAGEEDLKKLAAAIKDISDEIPDDIDWILRVDGHTDRRPIRTPEFDNNWELSAARAIDVVEFLISQGVSPERLAAAGFGEYQPLVTGDGEEAMARNRRIELKLDQR</sequence>
<dbReference type="GO" id="GO:0016020">
    <property type="term" value="C:membrane"/>
    <property type="evidence" value="ECO:0007669"/>
    <property type="project" value="UniProtKB-UniRule"/>
</dbReference>
<keyword evidence="2" id="KW-0175">Coiled coil</keyword>
<reference evidence="6" key="1">
    <citation type="submission" date="2017-09" db="EMBL/GenBank/DDBJ databases">
        <authorList>
            <person name="Varghese N."/>
            <person name="Submissions S."/>
        </authorList>
    </citation>
    <scope>NUCLEOTIDE SEQUENCE [LARGE SCALE GENOMIC DNA]</scope>
    <source>
        <strain evidence="6">USBA 140</strain>
    </source>
</reference>
<evidence type="ECO:0000256" key="3">
    <source>
        <dbReference type="SAM" id="Phobius"/>
    </source>
</evidence>
<dbReference type="CDD" id="cd07185">
    <property type="entry name" value="OmpA_C-like"/>
    <property type="match status" value="1"/>
</dbReference>
<dbReference type="InterPro" id="IPR006665">
    <property type="entry name" value="OmpA-like"/>
</dbReference>
<dbReference type="InterPro" id="IPR036737">
    <property type="entry name" value="OmpA-like_sf"/>
</dbReference>
<evidence type="ECO:0000256" key="2">
    <source>
        <dbReference type="SAM" id="Coils"/>
    </source>
</evidence>
<keyword evidence="6" id="KW-1185">Reference proteome</keyword>
<dbReference type="EMBL" id="OCNJ01000007">
    <property type="protein sequence ID" value="SOD97680.1"/>
    <property type="molecule type" value="Genomic_DNA"/>
</dbReference>
<gene>
    <name evidence="5" type="ORF">SAMN05421508_10747</name>
</gene>
<dbReference type="OrthoDB" id="9815217at2"/>
<dbReference type="PANTHER" id="PTHR30329:SF21">
    <property type="entry name" value="LIPOPROTEIN YIAD-RELATED"/>
    <property type="match status" value="1"/>
</dbReference>
<evidence type="ECO:0000259" key="4">
    <source>
        <dbReference type="PROSITE" id="PS51123"/>
    </source>
</evidence>
<dbReference type="RefSeq" id="WP_097280161.1">
    <property type="nucleotide sequence ID" value="NZ_OCNJ01000007.1"/>
</dbReference>
<evidence type="ECO:0000313" key="6">
    <source>
        <dbReference type="Proteomes" id="UP000219621"/>
    </source>
</evidence>
<accession>A0A286GQ83</accession>
<keyword evidence="3" id="KW-0812">Transmembrane</keyword>
<proteinExistence type="predicted"/>
<dbReference type="SUPFAM" id="SSF103088">
    <property type="entry name" value="OmpA-like"/>
    <property type="match status" value="1"/>
</dbReference>
<dbReference type="NCBIfam" id="NF006543">
    <property type="entry name" value="PRK09039.1-2"/>
    <property type="match status" value="1"/>
</dbReference>
<dbReference type="Proteomes" id="UP000219621">
    <property type="component" value="Unassembled WGS sequence"/>
</dbReference>
<feature type="coiled-coil region" evidence="2">
    <location>
        <begin position="55"/>
        <end position="236"/>
    </location>
</feature>
<feature type="domain" description="OmpA-like" evidence="4">
    <location>
        <begin position="265"/>
        <end position="391"/>
    </location>
</feature>
<keyword evidence="3" id="KW-1133">Transmembrane helix</keyword>
<dbReference type="AlphaFoldDB" id="A0A286GQ83"/>
<evidence type="ECO:0000313" key="5">
    <source>
        <dbReference type="EMBL" id="SOD97680.1"/>
    </source>
</evidence>
<dbReference type="Pfam" id="PF00691">
    <property type="entry name" value="OmpA"/>
    <property type="match status" value="1"/>
</dbReference>
<organism evidence="5 6">
    <name type="scientific">Caenispirillum bisanense</name>
    <dbReference type="NCBI Taxonomy" id="414052"/>
    <lineage>
        <taxon>Bacteria</taxon>
        <taxon>Pseudomonadati</taxon>
        <taxon>Pseudomonadota</taxon>
        <taxon>Alphaproteobacteria</taxon>
        <taxon>Rhodospirillales</taxon>
        <taxon>Novispirillaceae</taxon>
        <taxon>Caenispirillum</taxon>
    </lineage>
</organism>
<dbReference type="InterPro" id="IPR050330">
    <property type="entry name" value="Bact_OuterMem_StrucFunc"/>
</dbReference>
<dbReference type="Gene3D" id="3.30.1330.60">
    <property type="entry name" value="OmpA-like domain"/>
    <property type="match status" value="1"/>
</dbReference>